<reference evidence="5" key="2">
    <citation type="submission" date="2014-02" db="EMBL/GenBank/DDBJ databases">
        <title>Draft Genome Sequence of extremely halophilic bacteria Halorhodospira halochloris.</title>
        <authorList>
            <person name="Singh K.S."/>
        </authorList>
    </citation>
    <scope>NUCLEOTIDE SEQUENCE [LARGE SCALE GENOMIC DNA]</scope>
    <source>
        <strain evidence="5">A</strain>
    </source>
</reference>
<gene>
    <name evidence="2" type="primary">rsfS</name>
    <name evidence="4" type="ORF">M911_11555</name>
</gene>
<dbReference type="InterPro" id="IPR043519">
    <property type="entry name" value="NT_sf"/>
</dbReference>
<accession>W8KVW8</accession>
<dbReference type="Proteomes" id="UP000019442">
    <property type="component" value="Chromosome"/>
</dbReference>
<evidence type="ECO:0000256" key="2">
    <source>
        <dbReference type="HAMAP-Rule" id="MF_01477"/>
    </source>
</evidence>
<evidence type="ECO:0000313" key="4">
    <source>
        <dbReference type="EMBL" id="AHK79696.1"/>
    </source>
</evidence>
<reference evidence="4 5" key="1">
    <citation type="journal article" date="2014" name="J Genomics">
        <title>Draft Genome Sequence of the Extremely Halophilic Phototrophic Purple Sulfur Bacterium Halorhodospira halochloris.</title>
        <authorList>
            <person name="Singh K.S."/>
            <person name="Kirksey J."/>
            <person name="Hoff W.D."/>
            <person name="Deole R."/>
        </authorList>
    </citation>
    <scope>NUCLEOTIDE SEQUENCE [LARGE SCALE GENOMIC DNA]</scope>
    <source>
        <strain evidence="4 5">A</strain>
    </source>
</reference>
<dbReference type="GO" id="GO:0090071">
    <property type="term" value="P:negative regulation of ribosome biogenesis"/>
    <property type="evidence" value="ECO:0007669"/>
    <property type="project" value="UniProtKB-UniRule"/>
</dbReference>
<evidence type="ECO:0000313" key="5">
    <source>
        <dbReference type="Proteomes" id="UP000019442"/>
    </source>
</evidence>
<protein>
    <recommendedName>
        <fullName evidence="2">Ribosomal silencing factor RsfS</fullName>
    </recommendedName>
</protein>
<keyword evidence="2" id="KW-0678">Repressor</keyword>
<comment type="function">
    <text evidence="2">Functions as a ribosomal silencing factor. Interacts with ribosomal protein uL14 (rplN), blocking formation of intersubunit bridge B8. Prevents association of the 30S and 50S ribosomal subunits and the formation of functional ribosomes, thus repressing translation.</text>
</comment>
<dbReference type="RefSeq" id="WP_025282172.1">
    <property type="nucleotide sequence ID" value="NZ_CP007268.1"/>
</dbReference>
<dbReference type="Pfam" id="PF02410">
    <property type="entry name" value="RsfS"/>
    <property type="match status" value="1"/>
</dbReference>
<dbReference type="PANTHER" id="PTHR21043">
    <property type="entry name" value="IOJAP SUPERFAMILY ORTHOLOG"/>
    <property type="match status" value="1"/>
</dbReference>
<evidence type="ECO:0000256" key="3">
    <source>
        <dbReference type="SAM" id="MobiDB-lite"/>
    </source>
</evidence>
<evidence type="ECO:0000256" key="1">
    <source>
        <dbReference type="ARBA" id="ARBA00010574"/>
    </source>
</evidence>
<dbReference type="OrthoDB" id="9793681at2"/>
<dbReference type="EMBL" id="CP007268">
    <property type="protein sequence ID" value="AHK79696.1"/>
    <property type="molecule type" value="Genomic_DNA"/>
</dbReference>
<proteinExistence type="inferred from homology"/>
<keyword evidence="2" id="KW-0963">Cytoplasm</keyword>
<dbReference type="InterPro" id="IPR004394">
    <property type="entry name" value="Iojap/RsfS/C7orf30"/>
</dbReference>
<comment type="similarity">
    <text evidence="1 2">Belongs to the Iojap/RsfS family.</text>
</comment>
<dbReference type="PANTHER" id="PTHR21043:SF0">
    <property type="entry name" value="MITOCHONDRIAL ASSEMBLY OF RIBOSOMAL LARGE SUBUNIT PROTEIN 1"/>
    <property type="match status" value="1"/>
</dbReference>
<dbReference type="NCBIfam" id="TIGR00090">
    <property type="entry name" value="rsfS_iojap_ybeB"/>
    <property type="match status" value="1"/>
</dbReference>
<name>W8KVW8_9GAMM</name>
<dbReference type="PATRIC" id="fig|1354791.3.peg.2759"/>
<keyword evidence="2" id="KW-0810">Translation regulation</keyword>
<dbReference type="KEGG" id="hhc:M911_11555"/>
<feature type="region of interest" description="Disordered" evidence="3">
    <location>
        <begin position="106"/>
        <end position="128"/>
    </location>
</feature>
<dbReference type="AlphaFoldDB" id="W8KVW8"/>
<dbReference type="GO" id="GO:0042256">
    <property type="term" value="P:cytosolic ribosome assembly"/>
    <property type="evidence" value="ECO:0007669"/>
    <property type="project" value="UniProtKB-UniRule"/>
</dbReference>
<dbReference type="GO" id="GO:0017148">
    <property type="term" value="P:negative regulation of translation"/>
    <property type="evidence" value="ECO:0007669"/>
    <property type="project" value="UniProtKB-UniRule"/>
</dbReference>
<comment type="subcellular location">
    <subcellularLocation>
        <location evidence="2">Cytoplasm</location>
    </subcellularLocation>
</comment>
<dbReference type="SUPFAM" id="SSF81301">
    <property type="entry name" value="Nucleotidyltransferase"/>
    <property type="match status" value="1"/>
</dbReference>
<dbReference type="GO" id="GO:0005737">
    <property type="term" value="C:cytoplasm"/>
    <property type="evidence" value="ECO:0007669"/>
    <property type="project" value="UniProtKB-SubCell"/>
</dbReference>
<dbReference type="HAMAP" id="MF_01477">
    <property type="entry name" value="Iojap_RsfS"/>
    <property type="match status" value="1"/>
</dbReference>
<comment type="subunit">
    <text evidence="2">Interacts with ribosomal protein uL14 (rplN).</text>
</comment>
<dbReference type="GO" id="GO:0043023">
    <property type="term" value="F:ribosomal large subunit binding"/>
    <property type="evidence" value="ECO:0007669"/>
    <property type="project" value="TreeGrafter"/>
</dbReference>
<organism evidence="4 5">
    <name type="scientific">Ectothiorhodospira haloalkaliphila</name>
    <dbReference type="NCBI Taxonomy" id="421628"/>
    <lineage>
        <taxon>Bacteria</taxon>
        <taxon>Pseudomonadati</taxon>
        <taxon>Pseudomonadota</taxon>
        <taxon>Gammaproteobacteria</taxon>
        <taxon>Chromatiales</taxon>
        <taxon>Ectothiorhodospiraceae</taxon>
        <taxon>Ectothiorhodospira</taxon>
    </lineage>
</organism>
<dbReference type="Gene3D" id="3.30.460.10">
    <property type="entry name" value="Beta Polymerase, domain 2"/>
    <property type="match status" value="1"/>
</dbReference>
<sequence>MQTETLTQIVTDALEDMKAQDLKVIDVRGKTSITDTMVIATGTSNRHVKSLAENVLVKTKEAGVMPLGSEGEQDAEWVLVDLNDVVVHVMLPQVRDFYNLEKLWLTDEQAQPEPDEDSPEAAVRRLRR</sequence>
<dbReference type="HOGENOM" id="CLU_092688_6_1_6"/>
<keyword evidence="5" id="KW-1185">Reference proteome</keyword>